<evidence type="ECO:0000256" key="3">
    <source>
        <dbReference type="ARBA" id="ARBA00023163"/>
    </source>
</evidence>
<dbReference type="Gene3D" id="1.10.10.10">
    <property type="entry name" value="Winged helix-like DNA-binding domain superfamily/Winged helix DNA-binding domain"/>
    <property type="match status" value="1"/>
</dbReference>
<accession>A0A1G7CVR6</accession>
<evidence type="ECO:0000313" key="5">
    <source>
        <dbReference type="EMBL" id="SDE43442.1"/>
    </source>
</evidence>
<dbReference type="CDD" id="cd06170">
    <property type="entry name" value="LuxR_C_like"/>
    <property type="match status" value="1"/>
</dbReference>
<evidence type="ECO:0000259" key="4">
    <source>
        <dbReference type="PROSITE" id="PS50043"/>
    </source>
</evidence>
<dbReference type="Proteomes" id="UP000183812">
    <property type="component" value="Unassembled WGS sequence"/>
</dbReference>
<name>A0A1G7CVR6_RHOCA</name>
<keyword evidence="2" id="KW-0238">DNA-binding</keyword>
<evidence type="ECO:0000256" key="1">
    <source>
        <dbReference type="ARBA" id="ARBA00023015"/>
    </source>
</evidence>
<organism evidence="5 6">
    <name type="scientific">Rhodobacter capsulatus</name>
    <name type="common">Rhodopseudomonas capsulata</name>
    <dbReference type="NCBI Taxonomy" id="1061"/>
    <lineage>
        <taxon>Bacteria</taxon>
        <taxon>Pseudomonadati</taxon>
        <taxon>Pseudomonadota</taxon>
        <taxon>Alphaproteobacteria</taxon>
        <taxon>Rhodobacterales</taxon>
        <taxon>Rhodobacter group</taxon>
        <taxon>Rhodobacter</taxon>
    </lineage>
</organism>
<protein>
    <submittedName>
        <fullName evidence="5">Regulatory protein, luxR family</fullName>
    </submittedName>
</protein>
<sequence>MSPVTSHPTDRGTVGGAKDEGARIAEQNLILRSLLARQIAATEAMTSVLRSLNLPILLFGRDLRLRDFTTAAMPVWGIGAADLGRSAAMLGPQARGPTVPLAELAAVCRAGKPRTRLAAGRDGALWRCNLQPHPSGAGTVSGVIVLLLPQGPTAEAGQASPRLSGLTARQRQVMELVLAGYPSKNIAEDLGISRRTVENHRAAVMRQTGATSLPALARIALGSARGTDFRSGSAPEP</sequence>
<keyword evidence="1" id="KW-0805">Transcription regulation</keyword>
<dbReference type="InterPro" id="IPR036388">
    <property type="entry name" value="WH-like_DNA-bd_sf"/>
</dbReference>
<proteinExistence type="predicted"/>
<dbReference type="PANTHER" id="PTHR44688">
    <property type="entry name" value="DNA-BINDING TRANSCRIPTIONAL ACTIVATOR DEVR_DOSR"/>
    <property type="match status" value="1"/>
</dbReference>
<dbReference type="EMBL" id="FNAY01000001">
    <property type="protein sequence ID" value="SDE43442.1"/>
    <property type="molecule type" value="Genomic_DNA"/>
</dbReference>
<feature type="domain" description="HTH luxR-type" evidence="4">
    <location>
        <begin position="159"/>
        <end position="224"/>
    </location>
</feature>
<dbReference type="SMART" id="SM00421">
    <property type="entry name" value="HTH_LUXR"/>
    <property type="match status" value="1"/>
</dbReference>
<gene>
    <name evidence="5" type="ORF">SAMN04244550_00396</name>
</gene>
<dbReference type="InterPro" id="IPR000792">
    <property type="entry name" value="Tscrpt_reg_LuxR_C"/>
</dbReference>
<dbReference type="PRINTS" id="PR00038">
    <property type="entry name" value="HTHLUXR"/>
</dbReference>
<dbReference type="GO" id="GO:0003677">
    <property type="term" value="F:DNA binding"/>
    <property type="evidence" value="ECO:0007669"/>
    <property type="project" value="UniProtKB-KW"/>
</dbReference>
<dbReference type="InterPro" id="IPR016032">
    <property type="entry name" value="Sig_transdc_resp-reg_C-effctor"/>
</dbReference>
<dbReference type="Pfam" id="PF13596">
    <property type="entry name" value="PAS_10"/>
    <property type="match status" value="1"/>
</dbReference>
<evidence type="ECO:0000313" key="6">
    <source>
        <dbReference type="Proteomes" id="UP000183812"/>
    </source>
</evidence>
<dbReference type="GO" id="GO:0006355">
    <property type="term" value="P:regulation of DNA-templated transcription"/>
    <property type="evidence" value="ECO:0007669"/>
    <property type="project" value="InterPro"/>
</dbReference>
<dbReference type="AlphaFoldDB" id="A0A1G7CVR6"/>
<reference evidence="5 6" key="1">
    <citation type="submission" date="2016-10" db="EMBL/GenBank/DDBJ databases">
        <authorList>
            <person name="de Groot N.N."/>
        </authorList>
    </citation>
    <scope>NUCLEOTIDE SEQUENCE [LARGE SCALE GENOMIC DNA]</scope>
    <source>
        <strain evidence="6">DSM 938 / 37b4</strain>
    </source>
</reference>
<dbReference type="SUPFAM" id="SSF46894">
    <property type="entry name" value="C-terminal effector domain of the bipartite response regulators"/>
    <property type="match status" value="1"/>
</dbReference>
<dbReference type="Pfam" id="PF00196">
    <property type="entry name" value="GerE"/>
    <property type="match status" value="1"/>
</dbReference>
<dbReference type="PROSITE" id="PS50043">
    <property type="entry name" value="HTH_LUXR_2"/>
    <property type="match status" value="1"/>
</dbReference>
<evidence type="ECO:0000256" key="2">
    <source>
        <dbReference type="ARBA" id="ARBA00023125"/>
    </source>
</evidence>
<dbReference type="RefSeq" id="WP_074552596.1">
    <property type="nucleotide sequence ID" value="NZ_CP119563.1"/>
</dbReference>
<keyword evidence="3" id="KW-0804">Transcription</keyword>
<dbReference type="PANTHER" id="PTHR44688:SF16">
    <property type="entry name" value="DNA-BINDING TRANSCRIPTIONAL ACTIVATOR DEVR_DOSR"/>
    <property type="match status" value="1"/>
</dbReference>